<keyword evidence="7 8" id="KW-0862">Zinc</keyword>
<comment type="similarity">
    <text evidence="8">Belongs to the RNase Z family.</text>
</comment>
<dbReference type="GO" id="GO:0042781">
    <property type="term" value="F:3'-tRNA processing endoribonuclease activity"/>
    <property type="evidence" value="ECO:0007669"/>
    <property type="project" value="UniProtKB-UniRule"/>
</dbReference>
<dbReference type="Pfam" id="PF23023">
    <property type="entry name" value="Anti-Pycsar_Apyc1"/>
    <property type="match status" value="1"/>
</dbReference>
<feature type="binding site" evidence="8">
    <location>
        <position position="60"/>
    </location>
    <ligand>
        <name>Zn(2+)</name>
        <dbReference type="ChEBI" id="CHEBI:29105"/>
        <label>1</label>
        <note>catalytic</note>
    </ligand>
</feature>
<evidence type="ECO:0000256" key="5">
    <source>
        <dbReference type="ARBA" id="ARBA00022759"/>
    </source>
</evidence>
<dbReference type="OrthoDB" id="9800940at2"/>
<evidence type="ECO:0000313" key="9">
    <source>
        <dbReference type="EMBL" id="TXE06507.1"/>
    </source>
</evidence>
<accession>A0A5C7AE13</accession>
<feature type="binding site" evidence="8">
    <location>
        <position position="65"/>
    </location>
    <ligand>
        <name>Zn(2+)</name>
        <dbReference type="ChEBI" id="CHEBI:29105"/>
        <label>2</label>
        <note>catalytic</note>
    </ligand>
</feature>
<keyword evidence="5 8" id="KW-0255">Endonuclease</keyword>
<keyword evidence="4 8" id="KW-0479">Metal-binding</keyword>
<gene>
    <name evidence="8" type="primary">rnz</name>
    <name evidence="9" type="ORF">ES711_13415</name>
</gene>
<feature type="binding site" evidence="8">
    <location>
        <position position="140"/>
    </location>
    <ligand>
        <name>Zn(2+)</name>
        <dbReference type="ChEBI" id="CHEBI:29105"/>
        <label>1</label>
        <note>catalytic</note>
    </ligand>
</feature>
<evidence type="ECO:0000256" key="8">
    <source>
        <dbReference type="HAMAP-Rule" id="MF_01818"/>
    </source>
</evidence>
<name>A0A5C7AE13_9FLAO</name>
<dbReference type="PANTHER" id="PTHR46018:SF2">
    <property type="entry name" value="ZINC PHOSPHODIESTERASE ELAC PROTEIN 1"/>
    <property type="match status" value="1"/>
</dbReference>
<feature type="active site" description="Proton acceptor" evidence="8">
    <location>
        <position position="64"/>
    </location>
</feature>
<protein>
    <recommendedName>
        <fullName evidence="8">Ribonuclease Z</fullName>
        <shortName evidence="8">RNase Z</shortName>
        <ecNumber evidence="8">3.1.26.11</ecNumber>
    </recommendedName>
    <alternativeName>
        <fullName evidence="8">tRNA 3 endonuclease</fullName>
    </alternativeName>
    <alternativeName>
        <fullName evidence="8">tRNase Z</fullName>
    </alternativeName>
</protein>
<dbReference type="HAMAP" id="MF_01818">
    <property type="entry name" value="RNase_Z_BN"/>
    <property type="match status" value="1"/>
</dbReference>
<dbReference type="AlphaFoldDB" id="A0A5C7AE13"/>
<dbReference type="PANTHER" id="PTHR46018">
    <property type="entry name" value="ZINC PHOSPHODIESTERASE ELAC PROTEIN 1"/>
    <property type="match status" value="1"/>
</dbReference>
<feature type="binding site" evidence="8">
    <location>
        <position position="210"/>
    </location>
    <ligand>
        <name>Zn(2+)</name>
        <dbReference type="ChEBI" id="CHEBI:29105"/>
        <label>2</label>
        <note>catalytic</note>
    </ligand>
</feature>
<dbReference type="Gene3D" id="3.60.15.10">
    <property type="entry name" value="Ribonuclease Z/Hydroxyacylglutathione hydrolase-like"/>
    <property type="match status" value="1"/>
</dbReference>
<sequence>MKLNILGCFSATPRRDTNPTAQVLEINNHLFLIDCGEGTQVELRRNKIKFARIKHIFISHLHGDHFFGLVGLISTFRLLTRETELHIHCPKGLKEVITLQMKLADSWTNYPLYFHELTSDTSELIFEDEKVEVWTIPLDHRIYTNGFLFKEKEGDRHLNMPAVIEANIDIAYYNKLKQGHDVLNNDGVLIDHKKVTTAPNPPKSYAFCSDTAYKESIVPIIKDVDVLYHESTFLEKHGHLAPKTKHSTAKEAATIAKMANAKTLILGHYSTRYDDLNEFKQEAETIFKPVKLAKDGKFFNFE</sequence>
<dbReference type="SUPFAM" id="SSF56281">
    <property type="entry name" value="Metallo-hydrolase/oxidoreductase"/>
    <property type="match status" value="1"/>
</dbReference>
<evidence type="ECO:0000256" key="2">
    <source>
        <dbReference type="ARBA" id="ARBA00022694"/>
    </source>
</evidence>
<feature type="binding site" evidence="8">
    <location>
        <position position="268"/>
    </location>
    <ligand>
        <name>Zn(2+)</name>
        <dbReference type="ChEBI" id="CHEBI:29105"/>
        <label>2</label>
        <note>catalytic</note>
    </ligand>
</feature>
<keyword evidence="10" id="KW-1185">Reference proteome</keyword>
<dbReference type="Proteomes" id="UP000321734">
    <property type="component" value="Unassembled WGS sequence"/>
</dbReference>
<organism evidence="9 10">
    <name type="scientific">Gelidibacter salicanalis</name>
    <dbReference type="NCBI Taxonomy" id="291193"/>
    <lineage>
        <taxon>Bacteria</taxon>
        <taxon>Pseudomonadati</taxon>
        <taxon>Bacteroidota</taxon>
        <taxon>Flavobacteriia</taxon>
        <taxon>Flavobacteriales</taxon>
        <taxon>Flavobacteriaceae</taxon>
        <taxon>Gelidibacter</taxon>
    </lineage>
</organism>
<reference evidence="9 10" key="1">
    <citation type="submission" date="2019-08" db="EMBL/GenBank/DDBJ databases">
        <title>Genome sequence of Gelidibacter salicanalis IC162T.</title>
        <authorList>
            <person name="Bowman J.P."/>
        </authorList>
    </citation>
    <scope>NUCLEOTIDE SEQUENCE [LARGE SCALE GENOMIC DNA]</scope>
    <source>
        <strain evidence="9 10">IC162</strain>
    </source>
</reference>
<dbReference type="NCBIfam" id="TIGR02651">
    <property type="entry name" value="RNase_Z"/>
    <property type="match status" value="1"/>
</dbReference>
<dbReference type="InterPro" id="IPR036866">
    <property type="entry name" value="RibonucZ/Hydroxyglut_hydro"/>
</dbReference>
<dbReference type="RefSeq" id="WP_146893818.1">
    <property type="nucleotide sequence ID" value="NZ_VORX01000007.1"/>
</dbReference>
<dbReference type="NCBIfam" id="NF000801">
    <property type="entry name" value="PRK00055.1-3"/>
    <property type="match status" value="1"/>
</dbReference>
<evidence type="ECO:0000313" key="10">
    <source>
        <dbReference type="Proteomes" id="UP000321734"/>
    </source>
</evidence>
<comment type="caution">
    <text evidence="9">The sequence shown here is derived from an EMBL/GenBank/DDBJ whole genome shotgun (WGS) entry which is preliminary data.</text>
</comment>
<dbReference type="InterPro" id="IPR013471">
    <property type="entry name" value="RNase_Z/BN"/>
</dbReference>
<comment type="catalytic activity">
    <reaction evidence="8">
        <text>Endonucleolytic cleavage of RNA, removing extra 3' nucleotides from tRNA precursor, generating 3' termini of tRNAs. A 3'-hydroxy group is left at the tRNA terminus and a 5'-phosphoryl group is left at the trailer molecule.</text>
        <dbReference type="EC" id="3.1.26.11"/>
    </reaction>
</comment>
<evidence type="ECO:0000256" key="6">
    <source>
        <dbReference type="ARBA" id="ARBA00022801"/>
    </source>
</evidence>
<feature type="binding site" evidence="8">
    <location>
        <position position="64"/>
    </location>
    <ligand>
        <name>Zn(2+)</name>
        <dbReference type="ChEBI" id="CHEBI:29105"/>
        <label>2</label>
        <note>catalytic</note>
    </ligand>
</feature>
<dbReference type="GO" id="GO:0008270">
    <property type="term" value="F:zinc ion binding"/>
    <property type="evidence" value="ECO:0007669"/>
    <property type="project" value="UniProtKB-UniRule"/>
</dbReference>
<comment type="subunit">
    <text evidence="1 8">Homodimer.</text>
</comment>
<dbReference type="CDD" id="cd07717">
    <property type="entry name" value="RNaseZ_ZiPD-like_MBL-fold"/>
    <property type="match status" value="1"/>
</dbReference>
<dbReference type="EC" id="3.1.26.11" evidence="8"/>
<comment type="cofactor">
    <cofactor evidence="8">
        <name>Zn(2+)</name>
        <dbReference type="ChEBI" id="CHEBI:29105"/>
    </cofactor>
    <text evidence="8">Binds 2 Zn(2+) ions.</text>
</comment>
<evidence type="ECO:0000256" key="7">
    <source>
        <dbReference type="ARBA" id="ARBA00022833"/>
    </source>
</evidence>
<dbReference type="EMBL" id="VORX01000007">
    <property type="protein sequence ID" value="TXE06507.1"/>
    <property type="molecule type" value="Genomic_DNA"/>
</dbReference>
<comment type="function">
    <text evidence="8">Zinc phosphodiesterase, which displays some tRNA 3'-processing endonuclease activity. Probably involved in tRNA maturation, by removing a 3'-trailer from precursor tRNA.</text>
</comment>
<proteinExistence type="inferred from homology"/>
<keyword evidence="6 8" id="KW-0378">Hydrolase</keyword>
<feature type="binding site" evidence="8">
    <location>
        <position position="210"/>
    </location>
    <ligand>
        <name>Zn(2+)</name>
        <dbReference type="ChEBI" id="CHEBI:29105"/>
        <label>1</label>
        <note>catalytic</note>
    </ligand>
</feature>
<keyword evidence="3 8" id="KW-0540">Nuclease</keyword>
<evidence type="ECO:0000256" key="1">
    <source>
        <dbReference type="ARBA" id="ARBA00011738"/>
    </source>
</evidence>
<keyword evidence="2 8" id="KW-0819">tRNA processing</keyword>
<feature type="binding site" evidence="8">
    <location>
        <position position="62"/>
    </location>
    <ligand>
        <name>Zn(2+)</name>
        <dbReference type="ChEBI" id="CHEBI:29105"/>
        <label>1</label>
        <note>catalytic</note>
    </ligand>
</feature>
<evidence type="ECO:0000256" key="3">
    <source>
        <dbReference type="ARBA" id="ARBA00022722"/>
    </source>
</evidence>
<evidence type="ECO:0000256" key="4">
    <source>
        <dbReference type="ARBA" id="ARBA00022723"/>
    </source>
</evidence>